<dbReference type="OrthoDB" id="3831351at2"/>
<evidence type="ECO:0000313" key="2">
    <source>
        <dbReference type="EMBL" id="TCC52280.1"/>
    </source>
</evidence>
<reference evidence="2 3" key="1">
    <citation type="submission" date="2019-02" db="EMBL/GenBank/DDBJ databases">
        <title>Kribbella capetownensis sp. nov. and Kribbella speibonae sp. nov., isolated from soil.</title>
        <authorList>
            <person name="Curtis S.M."/>
            <person name="Norton I."/>
            <person name="Everest G.J."/>
            <person name="Meyers P.R."/>
        </authorList>
    </citation>
    <scope>NUCLEOTIDE SEQUENCE [LARGE SCALE GENOMIC DNA]</scope>
    <source>
        <strain evidence="2 3">YM53</strain>
    </source>
</reference>
<keyword evidence="3" id="KW-1185">Reference proteome</keyword>
<dbReference type="RefSeq" id="WP_131511031.1">
    <property type="nucleotide sequence ID" value="NZ_SJKD01000001.1"/>
</dbReference>
<evidence type="ECO:0000313" key="3">
    <source>
        <dbReference type="Proteomes" id="UP000293342"/>
    </source>
</evidence>
<gene>
    <name evidence="2" type="ORF">E0H75_00340</name>
</gene>
<evidence type="ECO:0000256" key="1">
    <source>
        <dbReference type="SAM" id="MobiDB-lite"/>
    </source>
</evidence>
<feature type="region of interest" description="Disordered" evidence="1">
    <location>
        <begin position="1"/>
        <end position="66"/>
    </location>
</feature>
<organism evidence="2 3">
    <name type="scientific">Kribbella capetownensis</name>
    <dbReference type="NCBI Taxonomy" id="1572659"/>
    <lineage>
        <taxon>Bacteria</taxon>
        <taxon>Bacillati</taxon>
        <taxon>Actinomycetota</taxon>
        <taxon>Actinomycetes</taxon>
        <taxon>Propionibacteriales</taxon>
        <taxon>Kribbellaceae</taxon>
        <taxon>Kribbella</taxon>
    </lineage>
</organism>
<dbReference type="EMBL" id="SJKD01000001">
    <property type="protein sequence ID" value="TCC52280.1"/>
    <property type="molecule type" value="Genomic_DNA"/>
</dbReference>
<protein>
    <submittedName>
        <fullName evidence="2">Uncharacterized protein</fullName>
    </submittedName>
</protein>
<dbReference type="AlphaFoldDB" id="A0A4R0JZH4"/>
<dbReference type="Proteomes" id="UP000293342">
    <property type="component" value="Unassembled WGS sequence"/>
</dbReference>
<name>A0A4R0JZH4_9ACTN</name>
<accession>A0A4R0JZH4</accession>
<comment type="caution">
    <text evidence="2">The sequence shown here is derived from an EMBL/GenBank/DDBJ whole genome shotgun (WGS) entry which is preliminary data.</text>
</comment>
<proteinExistence type="predicted"/>
<feature type="compositionally biased region" description="Acidic residues" evidence="1">
    <location>
        <begin position="17"/>
        <end position="28"/>
    </location>
</feature>
<feature type="compositionally biased region" description="Pro residues" evidence="1">
    <location>
        <begin position="47"/>
        <end position="60"/>
    </location>
</feature>
<sequence length="66" mass="6943">MSFDRPGLPHAGHELPAEVDETLAEEGVELTGHEADIPDHPGGPSAGPQPNPPRRPPHNVPPSTDD</sequence>